<protein>
    <recommendedName>
        <fullName evidence="1">Replication factor-A protein 1 N-terminal domain-containing protein</fullName>
    </recommendedName>
</protein>
<evidence type="ECO:0000259" key="1">
    <source>
        <dbReference type="Pfam" id="PF04057"/>
    </source>
</evidence>
<dbReference type="InterPro" id="IPR007199">
    <property type="entry name" value="Rep_factor-A_N"/>
</dbReference>
<dbReference type="CDD" id="cd04477">
    <property type="entry name" value="RPA1N"/>
    <property type="match status" value="1"/>
</dbReference>
<dbReference type="Proteomes" id="UP000324705">
    <property type="component" value="Chromosome 1B"/>
</dbReference>
<gene>
    <name evidence="2" type="ORF">TRITD_1Bv1G040390</name>
</gene>
<dbReference type="SUPFAM" id="SSF50249">
    <property type="entry name" value="Nucleic acid-binding proteins"/>
    <property type="match status" value="1"/>
</dbReference>
<dbReference type="Pfam" id="PF04057">
    <property type="entry name" value="Rep-A_N"/>
    <property type="match status" value="1"/>
</dbReference>
<dbReference type="GO" id="GO:0005634">
    <property type="term" value="C:nucleus"/>
    <property type="evidence" value="ECO:0007669"/>
    <property type="project" value="InterPro"/>
</dbReference>
<accession>A0A9R0QPB0</accession>
<feature type="domain" description="Replication factor-A protein 1 N-terminal" evidence="1">
    <location>
        <begin position="7"/>
        <end position="104"/>
    </location>
</feature>
<dbReference type="GO" id="GO:0006260">
    <property type="term" value="P:DNA replication"/>
    <property type="evidence" value="ECO:0007669"/>
    <property type="project" value="InterPro"/>
</dbReference>
<dbReference type="Gene3D" id="2.40.50.140">
    <property type="entry name" value="Nucleic acid-binding proteins"/>
    <property type="match status" value="1"/>
</dbReference>
<dbReference type="GO" id="GO:0003677">
    <property type="term" value="F:DNA binding"/>
    <property type="evidence" value="ECO:0007669"/>
    <property type="project" value="InterPro"/>
</dbReference>
<evidence type="ECO:0000313" key="2">
    <source>
        <dbReference type="EMBL" id="VAH14135.1"/>
    </source>
</evidence>
<evidence type="ECO:0000313" key="3">
    <source>
        <dbReference type="Proteomes" id="UP000324705"/>
    </source>
</evidence>
<dbReference type="AlphaFoldDB" id="A0A9R0QPB0"/>
<name>A0A9R0QPB0_TRITD</name>
<dbReference type="Gramene" id="TRITD1Bv1G040390.4">
    <property type="protein sequence ID" value="TRITD1Bv1G040390.4"/>
    <property type="gene ID" value="TRITD1Bv1G040390"/>
</dbReference>
<organism evidence="2 3">
    <name type="scientific">Triticum turgidum subsp. durum</name>
    <name type="common">Durum wheat</name>
    <name type="synonym">Triticum durum</name>
    <dbReference type="NCBI Taxonomy" id="4567"/>
    <lineage>
        <taxon>Eukaryota</taxon>
        <taxon>Viridiplantae</taxon>
        <taxon>Streptophyta</taxon>
        <taxon>Embryophyta</taxon>
        <taxon>Tracheophyta</taxon>
        <taxon>Spermatophyta</taxon>
        <taxon>Magnoliopsida</taxon>
        <taxon>Liliopsida</taxon>
        <taxon>Poales</taxon>
        <taxon>Poaceae</taxon>
        <taxon>BOP clade</taxon>
        <taxon>Pooideae</taxon>
        <taxon>Triticodae</taxon>
        <taxon>Triticeae</taxon>
        <taxon>Triticinae</taxon>
        <taxon>Triticum</taxon>
    </lineage>
</organism>
<keyword evidence="3" id="KW-1185">Reference proteome</keyword>
<proteinExistence type="predicted"/>
<dbReference type="InterPro" id="IPR012340">
    <property type="entry name" value="NA-bd_OB-fold"/>
</dbReference>
<reference evidence="2 3" key="1">
    <citation type="submission" date="2017-09" db="EMBL/GenBank/DDBJ databases">
        <authorList>
            <consortium name="International Durum Wheat Genome Sequencing Consortium (IDWGSC)"/>
            <person name="Milanesi L."/>
        </authorList>
    </citation>
    <scope>NUCLEOTIDE SEQUENCE [LARGE SCALE GENOMIC DNA]</scope>
    <source>
        <strain evidence="3">cv. Svevo</strain>
    </source>
</reference>
<sequence length="148" mass="16007">MEAPPPLTAGAVMEIWELPNGPATFQPVLQVADLRPVIAKNTTAAAAAAQHSERFRMLLSDGVHSQQSMLGTGLNDLIKDGTLRVGSIVHLTDMTCNTIQKRRCVNRHLFSPFGLDWILICLTGLLFGCRFVRGTSGFSKGGIFVLVS</sequence>
<dbReference type="EMBL" id="LT934112">
    <property type="protein sequence ID" value="VAH14135.1"/>
    <property type="molecule type" value="Genomic_DNA"/>
</dbReference>